<evidence type="ECO:0000259" key="11">
    <source>
        <dbReference type="PROSITE" id="PS50949"/>
    </source>
</evidence>
<proteinExistence type="inferred from homology"/>
<dbReference type="SMART" id="SM00345">
    <property type="entry name" value="HTH_GNTR"/>
    <property type="match status" value="1"/>
</dbReference>
<accession>A0A1G6ISB7</accession>
<evidence type="ECO:0000256" key="6">
    <source>
        <dbReference type="ARBA" id="ARBA00022679"/>
    </source>
</evidence>
<dbReference type="Pfam" id="PF00155">
    <property type="entry name" value="Aminotran_1_2"/>
    <property type="match status" value="1"/>
</dbReference>
<evidence type="ECO:0000256" key="8">
    <source>
        <dbReference type="ARBA" id="ARBA00023015"/>
    </source>
</evidence>
<dbReference type="EMBL" id="FMYV01000001">
    <property type="protein sequence ID" value="SDC09331.1"/>
    <property type="molecule type" value="Genomic_DNA"/>
</dbReference>
<dbReference type="GO" id="GO:0003677">
    <property type="term" value="F:DNA binding"/>
    <property type="evidence" value="ECO:0007669"/>
    <property type="project" value="UniProtKB-KW"/>
</dbReference>
<keyword evidence="9 12" id="KW-0238">DNA-binding</keyword>
<dbReference type="STRING" id="28234.SAMN04488588_0466"/>
<evidence type="ECO:0000313" key="13">
    <source>
        <dbReference type="Proteomes" id="UP000199322"/>
    </source>
</evidence>
<dbReference type="SUPFAM" id="SSF53383">
    <property type="entry name" value="PLP-dependent transferases"/>
    <property type="match status" value="1"/>
</dbReference>
<dbReference type="Gene3D" id="3.40.640.10">
    <property type="entry name" value="Type I PLP-dependent aspartate aminotransferase-like (Major domain)"/>
    <property type="match status" value="1"/>
</dbReference>
<dbReference type="Pfam" id="PF00392">
    <property type="entry name" value="GntR"/>
    <property type="match status" value="1"/>
</dbReference>
<dbReference type="PANTHER" id="PTHR46577">
    <property type="entry name" value="HTH-TYPE TRANSCRIPTIONAL REGULATORY PROTEIN GABR"/>
    <property type="match status" value="1"/>
</dbReference>
<comment type="subunit">
    <text evidence="4">Homodimer.</text>
</comment>
<evidence type="ECO:0000256" key="2">
    <source>
        <dbReference type="ARBA" id="ARBA00005384"/>
    </source>
</evidence>
<evidence type="ECO:0000256" key="3">
    <source>
        <dbReference type="ARBA" id="ARBA00007441"/>
    </source>
</evidence>
<dbReference type="InterPro" id="IPR000524">
    <property type="entry name" value="Tscrpt_reg_HTH_GntR"/>
</dbReference>
<dbReference type="RefSeq" id="WP_176759815.1">
    <property type="nucleotide sequence ID" value="NZ_FMYV01000001.1"/>
</dbReference>
<evidence type="ECO:0000256" key="7">
    <source>
        <dbReference type="ARBA" id="ARBA00022898"/>
    </source>
</evidence>
<gene>
    <name evidence="12" type="ORF">SAMN04488588_0466</name>
</gene>
<dbReference type="AlphaFoldDB" id="A0A1G6ISB7"/>
<dbReference type="InterPro" id="IPR036390">
    <property type="entry name" value="WH_DNA-bd_sf"/>
</dbReference>
<dbReference type="InterPro" id="IPR051446">
    <property type="entry name" value="HTH_trans_reg/aminotransferase"/>
</dbReference>
<dbReference type="FunFam" id="3.40.640.10:FF:000053">
    <property type="entry name" value="Aminotransferase, class I"/>
    <property type="match status" value="1"/>
</dbReference>
<keyword evidence="6 12" id="KW-0808">Transferase</keyword>
<keyword evidence="7" id="KW-0663">Pyridoxal phosphate</keyword>
<evidence type="ECO:0000256" key="10">
    <source>
        <dbReference type="ARBA" id="ARBA00023163"/>
    </source>
</evidence>
<evidence type="ECO:0000256" key="5">
    <source>
        <dbReference type="ARBA" id="ARBA00022576"/>
    </source>
</evidence>
<comment type="cofactor">
    <cofactor evidence="1">
        <name>pyridoxal 5'-phosphate</name>
        <dbReference type="ChEBI" id="CHEBI:597326"/>
    </cofactor>
</comment>
<protein>
    <submittedName>
        <fullName evidence="12">DNA-binding transcriptional regulator, MocR family, contains an aminotransferase domain</fullName>
    </submittedName>
</protein>
<dbReference type="Gene3D" id="1.10.10.10">
    <property type="entry name" value="Winged helix-like DNA-binding domain superfamily/Winged helix DNA-binding domain"/>
    <property type="match status" value="1"/>
</dbReference>
<organism evidence="12 13">
    <name type="scientific">Geotoga petraea</name>
    <dbReference type="NCBI Taxonomy" id="28234"/>
    <lineage>
        <taxon>Bacteria</taxon>
        <taxon>Thermotogati</taxon>
        <taxon>Thermotogota</taxon>
        <taxon>Thermotogae</taxon>
        <taxon>Petrotogales</taxon>
        <taxon>Petrotogaceae</taxon>
        <taxon>Geotoga</taxon>
    </lineage>
</organism>
<evidence type="ECO:0000256" key="1">
    <source>
        <dbReference type="ARBA" id="ARBA00001933"/>
    </source>
</evidence>
<keyword evidence="8" id="KW-0805">Transcription regulation</keyword>
<sequence length="478" mass="55398">MNLNLSRKSKTPLYLQVYRSLKQKILKNDLKENTRLPAVRTLADENSLNPSTVVKAYEKLKEEKLIYKKVGSGSYVSSAKNIKIHEDYDDYVNDKIDSTQMNVKNNINFASATPSHDLFPIEDFKNAINHVLDRDGGKAFDYQNTQGYISLRKHISDFLITKNMNSSYKDIQIVSGAQQAIDIISKIFINEGDNIAIETPSYSGALASFKERKAKIHSFNITKNGIDLDELENFLQKDKINFLYCMPNFQNPTGMIMDLESKKRLIDMSVNYDFFIVEDDCISELNYFNEDVVSLKSLDKNNKVIYIKSYSKIFMPGLRLGYMVFPKSLSTKIISTKYSSDISTSGLNQRAFDLYLKNGDYDKHINKINDLFKKRFLHTKKLIEKYSKYFEMVFIPKGGVYFWLKLKNHNFDNFIYKCRINGVSLLPEKYFNTENKNLNNTFRISFSDTSLEQITNGFEIMKNILDDDFTEENIQPIV</sequence>
<feature type="domain" description="HTH gntR-type" evidence="11">
    <location>
        <begin position="11"/>
        <end position="79"/>
    </location>
</feature>
<keyword evidence="5 12" id="KW-0032">Aminotransferase</keyword>
<dbReference type="InterPro" id="IPR036388">
    <property type="entry name" value="WH-like_DNA-bd_sf"/>
</dbReference>
<evidence type="ECO:0000256" key="4">
    <source>
        <dbReference type="ARBA" id="ARBA00011738"/>
    </source>
</evidence>
<dbReference type="InterPro" id="IPR015422">
    <property type="entry name" value="PyrdxlP-dep_Trfase_small"/>
</dbReference>
<evidence type="ECO:0000256" key="9">
    <source>
        <dbReference type="ARBA" id="ARBA00023125"/>
    </source>
</evidence>
<comment type="similarity">
    <text evidence="3">Belongs to the class-I pyridoxal-phosphate-dependent aminotransferase family.</text>
</comment>
<comment type="similarity">
    <text evidence="2">In the C-terminal section; belongs to the class-I pyridoxal-phosphate-dependent aminotransferase family.</text>
</comment>
<dbReference type="Proteomes" id="UP000199322">
    <property type="component" value="Unassembled WGS sequence"/>
</dbReference>
<dbReference type="SUPFAM" id="SSF46785">
    <property type="entry name" value="Winged helix' DNA-binding domain"/>
    <property type="match status" value="1"/>
</dbReference>
<dbReference type="PROSITE" id="PS50949">
    <property type="entry name" value="HTH_GNTR"/>
    <property type="match status" value="1"/>
</dbReference>
<dbReference type="GO" id="GO:0008483">
    <property type="term" value="F:transaminase activity"/>
    <property type="evidence" value="ECO:0007669"/>
    <property type="project" value="UniProtKB-KW"/>
</dbReference>
<dbReference type="Gene3D" id="3.90.1150.10">
    <property type="entry name" value="Aspartate Aminotransferase, domain 1"/>
    <property type="match status" value="1"/>
</dbReference>
<evidence type="ECO:0000313" key="12">
    <source>
        <dbReference type="EMBL" id="SDC09331.1"/>
    </source>
</evidence>
<name>A0A1G6ISB7_9BACT</name>
<dbReference type="GO" id="GO:0030170">
    <property type="term" value="F:pyridoxal phosphate binding"/>
    <property type="evidence" value="ECO:0007669"/>
    <property type="project" value="InterPro"/>
</dbReference>
<keyword evidence="10" id="KW-0804">Transcription</keyword>
<dbReference type="InterPro" id="IPR015424">
    <property type="entry name" value="PyrdxlP-dep_Trfase"/>
</dbReference>
<keyword evidence="13" id="KW-1185">Reference proteome</keyword>
<dbReference type="InterPro" id="IPR004839">
    <property type="entry name" value="Aminotransferase_I/II_large"/>
</dbReference>
<dbReference type="CDD" id="cd00609">
    <property type="entry name" value="AAT_like"/>
    <property type="match status" value="1"/>
</dbReference>
<dbReference type="CDD" id="cd07377">
    <property type="entry name" value="WHTH_GntR"/>
    <property type="match status" value="1"/>
</dbReference>
<dbReference type="PANTHER" id="PTHR46577:SF1">
    <property type="entry name" value="HTH-TYPE TRANSCRIPTIONAL REGULATORY PROTEIN GABR"/>
    <property type="match status" value="1"/>
</dbReference>
<dbReference type="InterPro" id="IPR015421">
    <property type="entry name" value="PyrdxlP-dep_Trfase_major"/>
</dbReference>
<reference evidence="12 13" key="1">
    <citation type="submission" date="2016-10" db="EMBL/GenBank/DDBJ databases">
        <authorList>
            <person name="de Groot N.N."/>
        </authorList>
    </citation>
    <scope>NUCLEOTIDE SEQUENCE [LARGE SCALE GENOMIC DNA]</scope>
    <source>
        <strain evidence="12 13">WG14</strain>
    </source>
</reference>
<dbReference type="GO" id="GO:0003700">
    <property type="term" value="F:DNA-binding transcription factor activity"/>
    <property type="evidence" value="ECO:0007669"/>
    <property type="project" value="InterPro"/>
</dbReference>